<proteinExistence type="inferred from homology"/>
<keyword evidence="3" id="KW-1003">Cell membrane</keyword>
<dbReference type="RefSeq" id="WP_338252696.1">
    <property type="nucleotide sequence ID" value="NZ_BSRI01000002.1"/>
</dbReference>
<evidence type="ECO:0000256" key="8">
    <source>
        <dbReference type="SAM" id="Phobius"/>
    </source>
</evidence>
<reference evidence="10 11" key="1">
    <citation type="submission" date="2023-02" db="EMBL/GenBank/DDBJ databases">
        <title>Dictyobacter halimunensis sp. nov., a new member of the class Ktedonobacteria from forest soil in a geothermal area.</title>
        <authorList>
            <person name="Rachmania M.K."/>
            <person name="Ningsih F."/>
            <person name="Sakai Y."/>
            <person name="Yabe S."/>
            <person name="Yokota A."/>
            <person name="Sjamsuridzal W."/>
        </authorList>
    </citation>
    <scope>NUCLEOTIDE SEQUENCE [LARGE SCALE GENOMIC DNA]</scope>
    <source>
        <strain evidence="10 11">S3.2.2.5</strain>
    </source>
</reference>
<evidence type="ECO:0000256" key="2">
    <source>
        <dbReference type="ARBA" id="ARBA00010792"/>
    </source>
</evidence>
<evidence type="ECO:0000313" key="10">
    <source>
        <dbReference type="EMBL" id="GLV56958.1"/>
    </source>
</evidence>
<protein>
    <recommendedName>
        <fullName evidence="9">VTT domain-containing protein</fullName>
    </recommendedName>
</protein>
<comment type="subcellular location">
    <subcellularLocation>
        <location evidence="1">Cell membrane</location>
        <topology evidence="1">Multi-pass membrane protein</topology>
    </subcellularLocation>
</comment>
<evidence type="ECO:0000256" key="4">
    <source>
        <dbReference type="ARBA" id="ARBA00022692"/>
    </source>
</evidence>
<evidence type="ECO:0000256" key="3">
    <source>
        <dbReference type="ARBA" id="ARBA00022475"/>
    </source>
</evidence>
<evidence type="ECO:0000313" key="11">
    <source>
        <dbReference type="Proteomes" id="UP001344906"/>
    </source>
</evidence>
<feature type="transmembrane region" description="Helical" evidence="8">
    <location>
        <begin position="65"/>
        <end position="87"/>
    </location>
</feature>
<evidence type="ECO:0000256" key="5">
    <source>
        <dbReference type="ARBA" id="ARBA00022989"/>
    </source>
</evidence>
<keyword evidence="5 8" id="KW-1133">Transmembrane helix</keyword>
<dbReference type="PANTHER" id="PTHR42709:SF6">
    <property type="entry name" value="UNDECAPRENYL PHOSPHATE TRANSPORTER A"/>
    <property type="match status" value="1"/>
</dbReference>
<feature type="transmembrane region" description="Helical" evidence="8">
    <location>
        <begin position="183"/>
        <end position="204"/>
    </location>
</feature>
<feature type="compositionally biased region" description="Low complexity" evidence="7">
    <location>
        <begin position="224"/>
        <end position="297"/>
    </location>
</feature>
<keyword evidence="6 8" id="KW-0472">Membrane</keyword>
<feature type="transmembrane region" description="Helical" evidence="8">
    <location>
        <begin position="151"/>
        <end position="171"/>
    </location>
</feature>
<feature type="region of interest" description="Disordered" evidence="7">
    <location>
        <begin position="218"/>
        <end position="297"/>
    </location>
</feature>
<dbReference type="PANTHER" id="PTHR42709">
    <property type="entry name" value="ALKALINE PHOSPHATASE LIKE PROTEIN"/>
    <property type="match status" value="1"/>
</dbReference>
<keyword evidence="11" id="KW-1185">Reference proteome</keyword>
<feature type="transmembrane region" description="Helical" evidence="8">
    <location>
        <begin position="7"/>
        <end position="30"/>
    </location>
</feature>
<accession>A0ABQ6FRS8</accession>
<keyword evidence="4 8" id="KW-0812">Transmembrane</keyword>
<dbReference type="Proteomes" id="UP001344906">
    <property type="component" value="Unassembled WGS sequence"/>
</dbReference>
<gene>
    <name evidence="10" type="ORF">KDH_37970</name>
</gene>
<dbReference type="Pfam" id="PF09335">
    <property type="entry name" value="VTT_dom"/>
    <property type="match status" value="1"/>
</dbReference>
<evidence type="ECO:0000256" key="6">
    <source>
        <dbReference type="ARBA" id="ARBA00023136"/>
    </source>
</evidence>
<comment type="similarity">
    <text evidence="2">Belongs to the DedA family.</text>
</comment>
<organism evidence="10 11">
    <name type="scientific">Dictyobacter halimunensis</name>
    <dbReference type="NCBI Taxonomy" id="3026934"/>
    <lineage>
        <taxon>Bacteria</taxon>
        <taxon>Bacillati</taxon>
        <taxon>Chloroflexota</taxon>
        <taxon>Ktedonobacteria</taxon>
        <taxon>Ktedonobacterales</taxon>
        <taxon>Dictyobacteraceae</taxon>
        <taxon>Dictyobacter</taxon>
    </lineage>
</organism>
<feature type="domain" description="VTT" evidence="9">
    <location>
        <begin position="37"/>
        <end position="170"/>
    </location>
</feature>
<evidence type="ECO:0000259" key="9">
    <source>
        <dbReference type="Pfam" id="PF09335"/>
    </source>
</evidence>
<comment type="caution">
    <text evidence="10">The sequence shown here is derived from an EMBL/GenBank/DDBJ whole genome shotgun (WGS) entry which is preliminary data.</text>
</comment>
<sequence length="297" mass="33228">MAHFMDLLTTFITNLYISTGLLGIVLAMAIESCCIPLPSEIVMPVAGLLLAQHKILPGVSTPMGIIALGLAGALGCLIGSTIAYWIGYKGGRPLMLKYGRYVLISHHDADIADRFFQRWGSPTAFFSRLLPVVRTYISLPAGITKMSFTKFCIYSFIGSFPWCVLLAYAGVVLNGNMSTIEPYYKSFEYVIVAAIVVLVVLYVWRHLRNDRRARLAHEASNTDQPVDNAQFQQPQQPWNQPVNNAQFQQPQQPQQPWSQSSGNPQFQQPQQPWSQSSGNPQFQQPQRPTQSQPPRRS</sequence>
<evidence type="ECO:0000256" key="1">
    <source>
        <dbReference type="ARBA" id="ARBA00004651"/>
    </source>
</evidence>
<dbReference type="EMBL" id="BSRI01000002">
    <property type="protein sequence ID" value="GLV56958.1"/>
    <property type="molecule type" value="Genomic_DNA"/>
</dbReference>
<evidence type="ECO:0000256" key="7">
    <source>
        <dbReference type="SAM" id="MobiDB-lite"/>
    </source>
</evidence>
<dbReference type="InterPro" id="IPR051311">
    <property type="entry name" value="DedA_domain"/>
</dbReference>
<dbReference type="InterPro" id="IPR032816">
    <property type="entry name" value="VTT_dom"/>
</dbReference>
<name>A0ABQ6FRS8_9CHLR</name>